<dbReference type="STRING" id="60547.GCA_000751215_00249"/>
<comment type="caution">
    <text evidence="4">The sequence shown here is derived from an EMBL/GenBank/DDBJ whole genome shotgun (WGS) entry which is preliminary data.</text>
</comment>
<dbReference type="NCBIfam" id="NF033538">
    <property type="entry name" value="transpos_IS91"/>
    <property type="match status" value="1"/>
</dbReference>
<dbReference type="InterPro" id="IPR026889">
    <property type="entry name" value="Zn_Tnp"/>
</dbReference>
<dbReference type="GO" id="GO:0003677">
    <property type="term" value="F:DNA binding"/>
    <property type="evidence" value="ECO:0007669"/>
    <property type="project" value="InterPro"/>
</dbReference>
<dbReference type="EMBL" id="JFHC01000107">
    <property type="protein sequence ID" value="KDR38111.1"/>
    <property type="molecule type" value="Genomic_DNA"/>
</dbReference>
<proteinExistence type="predicted"/>
<feature type="region of interest" description="Disordered" evidence="1">
    <location>
        <begin position="386"/>
        <end position="406"/>
    </location>
</feature>
<feature type="domain" description="Transposase zinc-binding" evidence="3">
    <location>
        <begin position="10"/>
        <end position="102"/>
    </location>
</feature>
<evidence type="ECO:0000259" key="3">
    <source>
        <dbReference type="Pfam" id="PF14319"/>
    </source>
</evidence>
<keyword evidence="5" id="KW-1185">Reference proteome</keyword>
<evidence type="ECO:0000313" key="5">
    <source>
        <dbReference type="Proteomes" id="UP000027466"/>
    </source>
</evidence>
<dbReference type="Pfam" id="PF04986">
    <property type="entry name" value="Y2_Tnp"/>
    <property type="match status" value="1"/>
</dbReference>
<feature type="compositionally biased region" description="Pro residues" evidence="1">
    <location>
        <begin position="395"/>
        <end position="406"/>
    </location>
</feature>
<reference evidence="4 5" key="1">
    <citation type="submission" date="2014-03" db="EMBL/GenBank/DDBJ databases">
        <title>Draft Genome Sequences of Four Burkholderia Strains.</title>
        <authorList>
            <person name="Liu X.Y."/>
            <person name="Li C.X."/>
            <person name="Xu J.H."/>
        </authorList>
    </citation>
    <scope>NUCLEOTIDE SEQUENCE [LARGE SCALE GENOMIC DNA]</scope>
    <source>
        <strain evidence="4 5">DSM 50014</strain>
    </source>
</reference>
<name>A0A069PLD8_9BURK</name>
<evidence type="ECO:0000259" key="2">
    <source>
        <dbReference type="Pfam" id="PF04986"/>
    </source>
</evidence>
<evidence type="ECO:0000256" key="1">
    <source>
        <dbReference type="SAM" id="MobiDB-lite"/>
    </source>
</evidence>
<dbReference type="InterPro" id="IPR054832">
    <property type="entry name" value="transpos_IS91"/>
</dbReference>
<organism evidence="4 5">
    <name type="scientific">Caballeronia glathei</name>
    <dbReference type="NCBI Taxonomy" id="60547"/>
    <lineage>
        <taxon>Bacteria</taxon>
        <taxon>Pseudomonadati</taxon>
        <taxon>Pseudomonadota</taxon>
        <taxon>Betaproteobacteria</taxon>
        <taxon>Burkholderiales</taxon>
        <taxon>Burkholderiaceae</taxon>
        <taxon>Caballeronia</taxon>
    </lineage>
</organism>
<dbReference type="GO" id="GO:0006313">
    <property type="term" value="P:DNA transposition"/>
    <property type="evidence" value="ECO:0007669"/>
    <property type="project" value="InterPro"/>
</dbReference>
<dbReference type="InterPro" id="IPR007069">
    <property type="entry name" value="Transposase_32"/>
</dbReference>
<gene>
    <name evidence="4" type="ORF">BG61_03365</name>
</gene>
<dbReference type="Proteomes" id="UP000027466">
    <property type="component" value="Unassembled WGS sequence"/>
</dbReference>
<dbReference type="Pfam" id="PF14319">
    <property type="entry name" value="Zn_Tnp_IS91"/>
    <property type="match status" value="1"/>
</dbReference>
<accession>A0A069PLD8</accession>
<dbReference type="GO" id="GO:0004803">
    <property type="term" value="F:transposase activity"/>
    <property type="evidence" value="ECO:0007669"/>
    <property type="project" value="InterPro"/>
</dbReference>
<evidence type="ECO:0000313" key="4">
    <source>
        <dbReference type="EMBL" id="KDR38111.1"/>
    </source>
</evidence>
<dbReference type="PANTHER" id="PTHR37023:SF1">
    <property type="entry name" value="ISSOD25 TRANSPOSASE TNPA_ISSOD25"/>
    <property type="match status" value="1"/>
</dbReference>
<dbReference type="PANTHER" id="PTHR37023">
    <property type="entry name" value="TRANSPOSASE"/>
    <property type="match status" value="1"/>
</dbReference>
<protein>
    <submittedName>
        <fullName evidence="4">Transposase</fullName>
    </submittedName>
</protein>
<sequence length="406" mass="46307">MRPALEVADIFRRCGPHYRQTHADALGRAQRRAMSAIELCRTAALGGHVEQCDTCGHERITYNSCRHRACPKCQSLARAQWLERRRVELLPEVEYFHVVFTLPEPVAALAYQNKRVLYDMLFRTSAETLRTIAADPKHLGAEIGFLSVLHTWGQNLLHHPHVHCVVPGGGIAPDGERWIACRPGFFLSVRVLSRLFRRLFLEQLRRAFDAGGLRFHGQFEPLRDARAFAAWLAPAALAEWVVYAKPPFGGAQQVLDYLGRYTHRVAISNNRLLRFDGDSVLFRWKDYRHEARHRTMTLKVDEFIRRFLLHVLPGGFKRIRSYGWLANCHRAAQLATCRRLLGVEPPVAALPAPGEDYRDRYQRLTGRSLRDCPVCGKGHMVRIEGALPDDRPGILPRPPPDPSHVH</sequence>
<feature type="domain" description="Transposase IS801/IS1294" evidence="2">
    <location>
        <begin position="144"/>
        <end position="330"/>
    </location>
</feature>
<dbReference type="RefSeq" id="WP_035924769.1">
    <property type="nucleotide sequence ID" value="NZ_CADFFX010000040.1"/>
</dbReference>
<dbReference type="AlphaFoldDB" id="A0A069PLD8"/>